<gene>
    <name evidence="5" type="ORF">BJ508DRAFT_415950</name>
</gene>
<evidence type="ECO:0008006" key="7">
    <source>
        <dbReference type="Google" id="ProtNLM"/>
    </source>
</evidence>
<reference evidence="5 6" key="1">
    <citation type="journal article" date="2018" name="Nat. Ecol. Evol.">
        <title>Pezizomycetes genomes reveal the molecular basis of ectomycorrhizal truffle lifestyle.</title>
        <authorList>
            <person name="Murat C."/>
            <person name="Payen T."/>
            <person name="Noel B."/>
            <person name="Kuo A."/>
            <person name="Morin E."/>
            <person name="Chen J."/>
            <person name="Kohler A."/>
            <person name="Krizsan K."/>
            <person name="Balestrini R."/>
            <person name="Da Silva C."/>
            <person name="Montanini B."/>
            <person name="Hainaut M."/>
            <person name="Levati E."/>
            <person name="Barry K.W."/>
            <person name="Belfiori B."/>
            <person name="Cichocki N."/>
            <person name="Clum A."/>
            <person name="Dockter R.B."/>
            <person name="Fauchery L."/>
            <person name="Guy J."/>
            <person name="Iotti M."/>
            <person name="Le Tacon F."/>
            <person name="Lindquist E.A."/>
            <person name="Lipzen A."/>
            <person name="Malagnac F."/>
            <person name="Mello A."/>
            <person name="Molinier V."/>
            <person name="Miyauchi S."/>
            <person name="Poulain J."/>
            <person name="Riccioni C."/>
            <person name="Rubini A."/>
            <person name="Sitrit Y."/>
            <person name="Splivallo R."/>
            <person name="Traeger S."/>
            <person name="Wang M."/>
            <person name="Zifcakova L."/>
            <person name="Wipf D."/>
            <person name="Zambonelli A."/>
            <person name="Paolocci F."/>
            <person name="Nowrousian M."/>
            <person name="Ottonello S."/>
            <person name="Baldrian P."/>
            <person name="Spatafora J.W."/>
            <person name="Henrissat B."/>
            <person name="Nagy L.G."/>
            <person name="Aury J.M."/>
            <person name="Wincker P."/>
            <person name="Grigoriev I.V."/>
            <person name="Bonfante P."/>
            <person name="Martin F.M."/>
        </authorList>
    </citation>
    <scope>NUCLEOTIDE SEQUENCE [LARGE SCALE GENOMIC DNA]</scope>
    <source>
        <strain evidence="5 6">RN42</strain>
    </source>
</reference>
<dbReference type="STRING" id="1160509.A0A3N4I1N7"/>
<dbReference type="OrthoDB" id="443402at2759"/>
<dbReference type="SUPFAM" id="SSF52540">
    <property type="entry name" value="P-loop containing nucleoside triphosphate hydrolases"/>
    <property type="match status" value="1"/>
</dbReference>
<accession>A0A3N4I1N7</accession>
<evidence type="ECO:0000313" key="6">
    <source>
        <dbReference type="Proteomes" id="UP000275078"/>
    </source>
</evidence>
<dbReference type="Proteomes" id="UP000275078">
    <property type="component" value="Unassembled WGS sequence"/>
</dbReference>
<dbReference type="InterPro" id="IPR027417">
    <property type="entry name" value="P-loop_NTPase"/>
</dbReference>
<sequence length="1067" mass="122040">MAEALGLAAGIAQFSMMGLKFAGIVREVYESTSGIPDEYGEIMSVASDIENITGQLLTQTAHPKYHGDDEQAIYKLAAESNQIAIELKATIKKALDGSRTKSTPLANKSQSGKRLGTALRLFLKEKDIKHLEERMQRIVNEMSLRTTHLMRLQQIETSARNESNIEELKKAVAHLQIDISSLCNASDVATTRKDCQASLVGLVDAFDEIMVKVLIDELRYDEIEDRYDSVSDVHAGSCQWIFDRSKTELMDWLESSNGLFWIQGKAGSGKSTLMKFIKEDTRRKKDNIIPRALAKWSGSKTLVIAQHFFWYGGLKLQRSIEGLYRSLLSQIVEAAPDVIKHIHVNLGNCRGPWSRARLRAMLEDIGTLDESLGFRFFLMIDGLDEYENRDADFKSDLDIIDLVKRLSISPCMKILVSSRHWTPFQTAFNKTPQLLTEVFTRSDMEKFAWEQLESAIPSTEKEMGREDQWRELAEEIAAIAEGVWLWTCLVVLDMKRKIMLDEGFSKAKEALDKFPRGLEDYFGHIVASTTPDYRVEGARILLLAVAAESINQPFQLDSVCLILQMDEAPSKSLPWRERARQARLPPWFKPPVRKYNLFDERPDNPYKTKSDDSRITFKLDEDLHYYQIVRNRLNNRTKDLLELEWPGVNKMKVSTCTYYRRNMNRIDDAMDIFELRVAYLHRTVRDFLTQYHFQELQENAGEKYHPHLVLLRAKMLPLVLGRSSLKFVKSKPIAYRHLRQCLEAASAVDTKYVQLFSQPVVAYGVDYDDPLFCKLSFLDVKNLERVRSESSLGDMLDQYEDIILTMKLLVSDRCPEILVPMGPHCNRRYSDLLPGNPQTDKHDSDGIIDCSQLLDIVGLPELAFAVVAGLHLFVSSISQKYWPQRHPSERLSQLLCWYITWYRAMVTEVPTCCYKGMHDPRCKCKCHYSYFGMKRSSFPFNELHSRESVLEMMEFLLKIGAQPCQEVGIFSFKNYPPSLTVWDQFLRLEKLIADGANDPKAKGHVSREDIAVLLMRYGASPDDSAFGVLFMDTEGMKLQDRAKREGVIRGDPSKWTTPGTGSSCLIC</sequence>
<name>A0A3N4I1N7_ASCIM</name>
<feature type="domain" description="DUF7791" evidence="4">
    <location>
        <begin position="593"/>
        <end position="715"/>
    </location>
</feature>
<evidence type="ECO:0000256" key="2">
    <source>
        <dbReference type="SAM" id="Coils"/>
    </source>
</evidence>
<organism evidence="5 6">
    <name type="scientific">Ascobolus immersus RN42</name>
    <dbReference type="NCBI Taxonomy" id="1160509"/>
    <lineage>
        <taxon>Eukaryota</taxon>
        <taxon>Fungi</taxon>
        <taxon>Dikarya</taxon>
        <taxon>Ascomycota</taxon>
        <taxon>Pezizomycotina</taxon>
        <taxon>Pezizomycetes</taxon>
        <taxon>Pezizales</taxon>
        <taxon>Ascobolaceae</taxon>
        <taxon>Ascobolus</taxon>
    </lineage>
</organism>
<dbReference type="Gene3D" id="3.40.50.300">
    <property type="entry name" value="P-loop containing nucleotide triphosphate hydrolases"/>
    <property type="match status" value="1"/>
</dbReference>
<dbReference type="AlphaFoldDB" id="A0A3N4I1N7"/>
<dbReference type="InterPro" id="IPR056884">
    <property type="entry name" value="NPHP3-like_N"/>
</dbReference>
<dbReference type="Pfam" id="PF24883">
    <property type="entry name" value="NPHP3_N"/>
    <property type="match status" value="1"/>
</dbReference>
<keyword evidence="1" id="KW-0677">Repeat</keyword>
<dbReference type="PANTHER" id="PTHR10039">
    <property type="entry name" value="AMELOGENIN"/>
    <property type="match status" value="1"/>
</dbReference>
<keyword evidence="2" id="KW-0175">Coiled coil</keyword>
<dbReference type="InterPro" id="IPR056693">
    <property type="entry name" value="DUF7791"/>
</dbReference>
<proteinExistence type="predicted"/>
<evidence type="ECO:0000259" key="4">
    <source>
        <dbReference type="Pfam" id="PF25053"/>
    </source>
</evidence>
<feature type="domain" description="Nephrocystin 3-like N-terminal" evidence="3">
    <location>
        <begin position="236"/>
        <end position="419"/>
    </location>
</feature>
<dbReference type="Pfam" id="PF25053">
    <property type="entry name" value="DUF7791"/>
    <property type="match status" value="1"/>
</dbReference>
<feature type="coiled-coil region" evidence="2">
    <location>
        <begin position="121"/>
        <end position="185"/>
    </location>
</feature>
<dbReference type="PANTHER" id="PTHR10039:SF5">
    <property type="entry name" value="NACHT DOMAIN-CONTAINING PROTEIN"/>
    <property type="match status" value="1"/>
</dbReference>
<dbReference type="EMBL" id="ML119700">
    <property type="protein sequence ID" value="RPA79306.1"/>
    <property type="molecule type" value="Genomic_DNA"/>
</dbReference>
<keyword evidence="6" id="KW-1185">Reference proteome</keyword>
<evidence type="ECO:0000259" key="3">
    <source>
        <dbReference type="Pfam" id="PF24883"/>
    </source>
</evidence>
<protein>
    <recommendedName>
        <fullName evidence="7">NACHT domain-containing protein</fullName>
    </recommendedName>
</protein>
<evidence type="ECO:0000313" key="5">
    <source>
        <dbReference type="EMBL" id="RPA79306.1"/>
    </source>
</evidence>
<evidence type="ECO:0000256" key="1">
    <source>
        <dbReference type="ARBA" id="ARBA00022737"/>
    </source>
</evidence>